<keyword evidence="10" id="KW-0812">Transmembrane</keyword>
<evidence type="ECO:0000256" key="14">
    <source>
        <dbReference type="ARBA" id="ARBA00023002"/>
    </source>
</evidence>
<dbReference type="Pfam" id="PF10502">
    <property type="entry name" value="Peptidase_S26"/>
    <property type="match status" value="1"/>
</dbReference>
<dbReference type="InterPro" id="IPR001128">
    <property type="entry name" value="Cyt_P450"/>
</dbReference>
<evidence type="ECO:0000256" key="15">
    <source>
        <dbReference type="ARBA" id="ARBA00023136"/>
    </source>
</evidence>
<keyword evidence="7" id="KW-0150">Chloroplast</keyword>
<evidence type="ECO:0000256" key="6">
    <source>
        <dbReference type="ARBA" id="ARBA00013208"/>
    </source>
</evidence>
<dbReference type="PRINTS" id="PR00463">
    <property type="entry name" value="EP450I"/>
</dbReference>
<comment type="catalytic activity">
    <reaction evidence="1">
        <text>Cleavage of hydrophobic, N-terminal signal or leader sequences from secreted and periplasmic proteins.</text>
        <dbReference type="EC" id="3.4.21.89"/>
    </reaction>
</comment>
<dbReference type="Gramene" id="KZM91694">
    <property type="protein sequence ID" value="KZM91694"/>
    <property type="gene ID" value="DCAR_020941"/>
</dbReference>
<keyword evidence="13" id="KW-1133">Transmembrane helix</keyword>
<evidence type="ECO:0000256" key="11">
    <source>
        <dbReference type="ARBA" id="ARBA00022801"/>
    </source>
</evidence>
<dbReference type="GO" id="GO:0020037">
    <property type="term" value="F:heme binding"/>
    <property type="evidence" value="ECO:0007669"/>
    <property type="project" value="InterPro"/>
</dbReference>
<dbReference type="PANTHER" id="PTHR47283:SF1">
    <property type="entry name" value="ENT-KAURENE OXIDASE, CHLOROPLASTIC"/>
    <property type="match status" value="1"/>
</dbReference>
<dbReference type="GO" id="GO:0005506">
    <property type="term" value="F:iron ion binding"/>
    <property type="evidence" value="ECO:0007669"/>
    <property type="project" value="InterPro"/>
</dbReference>
<dbReference type="PROSITE" id="PS00761">
    <property type="entry name" value="SPASE_I_3"/>
    <property type="match status" value="1"/>
</dbReference>
<dbReference type="SUPFAM" id="SSF51306">
    <property type="entry name" value="LexA/Signal peptidase"/>
    <property type="match status" value="1"/>
</dbReference>
<dbReference type="InterPro" id="IPR019758">
    <property type="entry name" value="Pept_S26A_signal_pept_1_CS"/>
</dbReference>
<evidence type="ECO:0000256" key="7">
    <source>
        <dbReference type="ARBA" id="ARBA00022528"/>
    </source>
</evidence>
<keyword evidence="8" id="KW-0934">Plastid</keyword>
<dbReference type="CDD" id="cd06530">
    <property type="entry name" value="S26_SPase_I"/>
    <property type="match status" value="1"/>
</dbReference>
<feature type="domain" description="Peptidase S26" evidence="18">
    <location>
        <begin position="750"/>
        <end position="906"/>
    </location>
</feature>
<comment type="cofactor">
    <cofactor evidence="17">
        <name>heme</name>
        <dbReference type="ChEBI" id="CHEBI:30413"/>
    </cofactor>
</comment>
<dbReference type="GO" id="GO:0009707">
    <property type="term" value="C:chloroplast outer membrane"/>
    <property type="evidence" value="ECO:0007669"/>
    <property type="project" value="TreeGrafter"/>
</dbReference>
<dbReference type="SUPFAM" id="SSF48264">
    <property type="entry name" value="Cytochrome P450"/>
    <property type="match status" value="1"/>
</dbReference>
<evidence type="ECO:0000256" key="16">
    <source>
        <dbReference type="PIRSR" id="PIRSR600223-1"/>
    </source>
</evidence>
<dbReference type="InterPro" id="IPR019756">
    <property type="entry name" value="Pept_S26A_signal_pept_1_Ser-AS"/>
</dbReference>
<keyword evidence="17" id="KW-0349">Heme</keyword>
<evidence type="ECO:0000256" key="5">
    <source>
        <dbReference type="ARBA" id="ARBA00010617"/>
    </source>
</evidence>
<comment type="subcellular location">
    <subcellularLocation>
        <location evidence="2">Membrane</location>
        <topology evidence="2">Single-pass membrane protein</topology>
    </subcellularLocation>
    <subcellularLocation>
        <location evidence="3">Plastid</location>
        <location evidence="3">Chloroplast</location>
    </subcellularLocation>
</comment>
<dbReference type="InterPro" id="IPR002401">
    <property type="entry name" value="Cyt_P450_E_grp-I"/>
</dbReference>
<feature type="active site" evidence="16">
    <location>
        <position position="776"/>
    </location>
</feature>
<evidence type="ECO:0000313" key="19">
    <source>
        <dbReference type="EMBL" id="KZM91694.1"/>
    </source>
</evidence>
<name>A0A164WEZ6_DAUCS</name>
<dbReference type="FunFam" id="2.10.109.10:FF:000012">
    <property type="entry name" value="Peptidase/ serine-type peptidase"/>
    <property type="match status" value="1"/>
</dbReference>
<evidence type="ECO:0000256" key="2">
    <source>
        <dbReference type="ARBA" id="ARBA00004167"/>
    </source>
</evidence>
<dbReference type="InterPro" id="IPR000223">
    <property type="entry name" value="Pept_S26A_signal_pept_1"/>
</dbReference>
<proteinExistence type="inferred from homology"/>
<keyword evidence="17" id="KW-0479">Metal-binding</keyword>
<evidence type="ECO:0000256" key="4">
    <source>
        <dbReference type="ARBA" id="ARBA00009370"/>
    </source>
</evidence>
<dbReference type="GO" id="GO:0004252">
    <property type="term" value="F:serine-type endopeptidase activity"/>
    <property type="evidence" value="ECO:0007669"/>
    <property type="project" value="InterPro"/>
</dbReference>
<keyword evidence="14" id="KW-0560">Oxidoreductase</keyword>
<evidence type="ECO:0000256" key="12">
    <source>
        <dbReference type="ARBA" id="ARBA00022946"/>
    </source>
</evidence>
<keyword evidence="17" id="KW-0408">Iron</keyword>
<dbReference type="InterPro" id="IPR017972">
    <property type="entry name" value="Cyt_P450_CS"/>
</dbReference>
<accession>A0A164WEZ6</accession>
<dbReference type="GO" id="GO:0052615">
    <property type="term" value="F:ent-kaurene oxidase activity"/>
    <property type="evidence" value="ECO:0007669"/>
    <property type="project" value="InterPro"/>
</dbReference>
<dbReference type="NCBIfam" id="TIGR02227">
    <property type="entry name" value="sigpep_I_bact"/>
    <property type="match status" value="1"/>
</dbReference>
<keyword evidence="12" id="KW-0809">Transit peptide</keyword>
<evidence type="ECO:0000256" key="9">
    <source>
        <dbReference type="ARBA" id="ARBA00022670"/>
    </source>
</evidence>
<evidence type="ECO:0000256" key="10">
    <source>
        <dbReference type="ARBA" id="ARBA00022692"/>
    </source>
</evidence>
<comment type="caution">
    <text evidence="19">The sequence shown here is derived from an EMBL/GenBank/DDBJ whole genome shotgun (WGS) entry which is preliminary data.</text>
</comment>
<dbReference type="PANTHER" id="PTHR47283">
    <property type="entry name" value="ENT-KAURENE OXIDASE, CHLOROPLASTIC"/>
    <property type="match status" value="1"/>
</dbReference>
<dbReference type="GO" id="GO:0005783">
    <property type="term" value="C:endoplasmic reticulum"/>
    <property type="evidence" value="ECO:0007669"/>
    <property type="project" value="TreeGrafter"/>
</dbReference>
<feature type="active site" evidence="16">
    <location>
        <position position="826"/>
    </location>
</feature>
<comment type="similarity">
    <text evidence="5">Belongs to the cytochrome P450 family.</text>
</comment>
<dbReference type="GO" id="GO:0006465">
    <property type="term" value="P:signal peptide processing"/>
    <property type="evidence" value="ECO:0007669"/>
    <property type="project" value="InterPro"/>
</dbReference>
<sequence>MCMLFCAEVPGLPLIGNLLQLKEKKPHKTFTKWAETYGPVYSIKTGSNTVVVLNSNDVAKEAMVTRFPIISTRKLTKSVKILTHDKSIVGVSDYNEFYKTAKRHMLTHILGPNAQKRNRVYRDALIDNTSDQLHALFKNSPLEAVNYRELFQLGLFGMAMKQTFGEAVESIYVHELGKSMSKHEMVKCLVTDMLVGAIDVDWRDFFPYLSWIPNRDFEKKIEHMGMLRMKVMNSLVQKTRKQSASEEGLQCYLNYLESEEKSLSEKQIQLLLWEVLVATSDTPVVTTEWALYELANDPKRQDRLYEEISRVCGSEKITEEKLPQLPYLYAIFQETIRAYSPIAIVPLRYVCEDTELGGYFVPSGSEVAINIYGCNHDKNVWENPEEWNPERFMEENSDTMELHKSMAFGAGKRVCVGALEAMTISRLTIGRLIQEFEWRLKDGQVDDVDTRILYLPRLIYVDPRRQPQQFISLAPKPLSGLSLWFYNHSSHHNPITGPRFFSSIRPLQAFIDYTPICTYAQPFGDGNSPDCCLRTPPLQPNHSPSIIHLQSPPLLQHLRQSFTAATTPVSFPFKLRSQALHNSATLQTPDVSASTVSYSGYVAQNLASSASTKAAGCRLFQDLRTFLSDPNPTPDATFRRSNHSYTSLAGELCTASNSPLAIGLSSILKSTSLGPGGSFGVSQLKASFILPFLQASKWLPCNVMSVGNKVGEIGGKCEGSKRLGEAETGNVLTRGSWLNKLLSCCSEDTKAAVTAMSINLLFRSSLAEPRSIPSASMAPTLDVGDRILAEKVSYIFKKPEVSDIVIFKAPPILQEIGYSSGDVFIKRIVAKAGDYVEVRDGKLIVNGVVQDEDFILEPLNYDMEETLVPEGYVFVMGDNRNNSFDSHNWGPLHIKHILGRSVLRYWPPSKITNTMYEPDARRQALVLS</sequence>
<evidence type="ECO:0000256" key="13">
    <source>
        <dbReference type="ARBA" id="ARBA00022989"/>
    </source>
</evidence>
<dbReference type="Pfam" id="PF00067">
    <property type="entry name" value="p450"/>
    <property type="match status" value="1"/>
</dbReference>
<evidence type="ECO:0000256" key="17">
    <source>
        <dbReference type="PIRSR" id="PIRSR602401-1"/>
    </source>
</evidence>
<comment type="similarity">
    <text evidence="4">Belongs to the peptidase S26 family.</text>
</comment>
<gene>
    <name evidence="19" type="ORF">DCAR_020941</name>
</gene>
<dbReference type="GO" id="GO:0016709">
    <property type="term" value="F:oxidoreductase activity, acting on paired donors, with incorporation or reduction of molecular oxygen, NAD(P)H as one donor, and incorporation of one atom of oxygen"/>
    <property type="evidence" value="ECO:0007669"/>
    <property type="project" value="TreeGrafter"/>
</dbReference>
<keyword evidence="11" id="KW-0378">Hydrolase</keyword>
<dbReference type="STRING" id="79200.A0A164WEZ6"/>
<dbReference type="EC" id="3.4.21.89" evidence="6"/>
<keyword evidence="15" id="KW-0472">Membrane</keyword>
<keyword evidence="9" id="KW-0645">Protease</keyword>
<feature type="binding site" description="axial binding residue" evidence="17">
    <location>
        <position position="415"/>
    </location>
    <ligand>
        <name>heme</name>
        <dbReference type="ChEBI" id="CHEBI:30413"/>
    </ligand>
    <ligandPart>
        <name>Fe</name>
        <dbReference type="ChEBI" id="CHEBI:18248"/>
    </ligandPart>
</feature>
<dbReference type="GO" id="GO:0010241">
    <property type="term" value="P:ent-kaurene oxidation to kaurenoic acid"/>
    <property type="evidence" value="ECO:0007669"/>
    <property type="project" value="InterPro"/>
</dbReference>
<dbReference type="InterPro" id="IPR019533">
    <property type="entry name" value="Peptidase_S26"/>
</dbReference>
<dbReference type="GO" id="GO:0009534">
    <property type="term" value="C:chloroplast thylakoid"/>
    <property type="evidence" value="ECO:0007669"/>
    <property type="project" value="UniProtKB-ARBA"/>
</dbReference>
<dbReference type="EMBL" id="LNRQ01000006">
    <property type="protein sequence ID" value="KZM91694.1"/>
    <property type="molecule type" value="Genomic_DNA"/>
</dbReference>
<dbReference type="PROSITE" id="PS00501">
    <property type="entry name" value="SPASE_I_1"/>
    <property type="match status" value="1"/>
</dbReference>
<dbReference type="GO" id="GO:0009003">
    <property type="term" value="F:signal peptidase activity"/>
    <property type="evidence" value="ECO:0007669"/>
    <property type="project" value="UniProtKB-EC"/>
</dbReference>
<dbReference type="PROSITE" id="PS00086">
    <property type="entry name" value="CYTOCHROME_P450"/>
    <property type="match status" value="1"/>
</dbReference>
<reference evidence="19" key="1">
    <citation type="journal article" date="2016" name="Nat. Genet.">
        <title>A high-quality carrot genome assembly provides new insights into carotenoid accumulation and asterid genome evolution.</title>
        <authorList>
            <person name="Iorizzo M."/>
            <person name="Ellison S."/>
            <person name="Senalik D."/>
            <person name="Zeng P."/>
            <person name="Satapoomin P."/>
            <person name="Huang J."/>
            <person name="Bowman M."/>
            <person name="Iovene M."/>
            <person name="Sanseverino W."/>
            <person name="Cavagnaro P."/>
            <person name="Yildiz M."/>
            <person name="Macko-Podgorni A."/>
            <person name="Moranska E."/>
            <person name="Grzebelus E."/>
            <person name="Grzebelus D."/>
            <person name="Ashrafi H."/>
            <person name="Zheng Z."/>
            <person name="Cheng S."/>
            <person name="Spooner D."/>
            <person name="Van Deynze A."/>
            <person name="Simon P."/>
        </authorList>
    </citation>
    <scope>NUCLEOTIDE SEQUENCE [LARGE SCALE GENOMIC DNA]</scope>
    <source>
        <tissue evidence="19">Leaf</tissue>
    </source>
</reference>
<evidence type="ECO:0000256" key="1">
    <source>
        <dbReference type="ARBA" id="ARBA00000677"/>
    </source>
</evidence>
<evidence type="ECO:0000256" key="8">
    <source>
        <dbReference type="ARBA" id="ARBA00022640"/>
    </source>
</evidence>
<organism evidence="19">
    <name type="scientific">Daucus carota subsp. sativus</name>
    <name type="common">Carrot</name>
    <dbReference type="NCBI Taxonomy" id="79200"/>
    <lineage>
        <taxon>Eukaryota</taxon>
        <taxon>Viridiplantae</taxon>
        <taxon>Streptophyta</taxon>
        <taxon>Embryophyta</taxon>
        <taxon>Tracheophyta</taxon>
        <taxon>Spermatophyta</taxon>
        <taxon>Magnoliopsida</taxon>
        <taxon>eudicotyledons</taxon>
        <taxon>Gunneridae</taxon>
        <taxon>Pentapetalae</taxon>
        <taxon>asterids</taxon>
        <taxon>campanulids</taxon>
        <taxon>Apiales</taxon>
        <taxon>Apiaceae</taxon>
        <taxon>Apioideae</taxon>
        <taxon>Scandiceae</taxon>
        <taxon>Daucinae</taxon>
        <taxon>Daucus</taxon>
        <taxon>Daucus sect. Daucus</taxon>
    </lineage>
</organism>
<dbReference type="InterPro" id="IPR044225">
    <property type="entry name" value="KO_chloroplastic"/>
</dbReference>
<protein>
    <recommendedName>
        <fullName evidence="6">signal peptidase I</fullName>
        <ecNumber evidence="6">3.4.21.89</ecNumber>
    </recommendedName>
</protein>
<dbReference type="Gene3D" id="2.10.109.10">
    <property type="entry name" value="Umud Fragment, subunit A"/>
    <property type="match status" value="1"/>
</dbReference>
<evidence type="ECO:0000259" key="18">
    <source>
        <dbReference type="Pfam" id="PF10502"/>
    </source>
</evidence>
<dbReference type="GO" id="GO:0009686">
    <property type="term" value="P:gibberellin biosynthetic process"/>
    <property type="evidence" value="ECO:0007669"/>
    <property type="project" value="InterPro"/>
</dbReference>
<dbReference type="AlphaFoldDB" id="A0A164WEZ6"/>
<evidence type="ECO:0000256" key="3">
    <source>
        <dbReference type="ARBA" id="ARBA00004229"/>
    </source>
</evidence>
<dbReference type="InterPro" id="IPR036286">
    <property type="entry name" value="LexA/Signal_pep-like_sf"/>
</dbReference>
<dbReference type="Gene3D" id="1.10.630.10">
    <property type="entry name" value="Cytochrome P450"/>
    <property type="match status" value="1"/>
</dbReference>
<dbReference type="InterPro" id="IPR036396">
    <property type="entry name" value="Cyt_P450_sf"/>
</dbReference>